<evidence type="ECO:0000256" key="2">
    <source>
        <dbReference type="ARBA" id="ARBA00022670"/>
    </source>
</evidence>
<organism evidence="6">
    <name type="scientific">human gut metagenome</name>
    <dbReference type="NCBI Taxonomy" id="408170"/>
    <lineage>
        <taxon>unclassified sequences</taxon>
        <taxon>metagenomes</taxon>
        <taxon>organismal metagenomes</taxon>
    </lineage>
</organism>
<evidence type="ECO:0000256" key="1">
    <source>
        <dbReference type="ARBA" id="ARBA00007074"/>
    </source>
</evidence>
<gene>
    <name evidence="6" type="ORF">OBE_00187</name>
</gene>
<reference evidence="6" key="1">
    <citation type="journal article" date="2013" name="Environ. Microbiol.">
        <title>Microbiota from the distal guts of lean and obese adolescents exhibit partial functional redundancy besides clear differences in community structure.</title>
        <authorList>
            <person name="Ferrer M."/>
            <person name="Ruiz A."/>
            <person name="Lanza F."/>
            <person name="Haange S.B."/>
            <person name="Oberbach A."/>
            <person name="Till H."/>
            <person name="Bargiela R."/>
            <person name="Campoy C."/>
            <person name="Segura M.T."/>
            <person name="Richter M."/>
            <person name="von Bergen M."/>
            <person name="Seifert J."/>
            <person name="Suarez A."/>
        </authorList>
    </citation>
    <scope>NUCLEOTIDE SEQUENCE</scope>
</reference>
<dbReference type="InterPro" id="IPR000064">
    <property type="entry name" value="NLP_P60_dom"/>
</dbReference>
<dbReference type="GO" id="GO:0008234">
    <property type="term" value="F:cysteine-type peptidase activity"/>
    <property type="evidence" value="ECO:0007669"/>
    <property type="project" value="UniProtKB-KW"/>
</dbReference>
<dbReference type="GO" id="GO:0006508">
    <property type="term" value="P:proteolysis"/>
    <property type="evidence" value="ECO:0007669"/>
    <property type="project" value="UniProtKB-KW"/>
</dbReference>
<dbReference type="Pfam" id="PF00877">
    <property type="entry name" value="NLPC_P60"/>
    <property type="match status" value="1"/>
</dbReference>
<dbReference type="InterPro" id="IPR038765">
    <property type="entry name" value="Papain-like_cys_pep_sf"/>
</dbReference>
<accession>K1U695</accession>
<dbReference type="Gene3D" id="3.90.1720.10">
    <property type="entry name" value="endopeptidase domain like (from Nostoc punctiforme)"/>
    <property type="match status" value="1"/>
</dbReference>
<evidence type="ECO:0000313" key="6">
    <source>
        <dbReference type="EMBL" id="EKC77793.1"/>
    </source>
</evidence>
<dbReference type="AlphaFoldDB" id="K1U695"/>
<feature type="non-terminal residue" evidence="6">
    <location>
        <position position="1"/>
    </location>
</feature>
<evidence type="ECO:0000256" key="4">
    <source>
        <dbReference type="ARBA" id="ARBA00022807"/>
    </source>
</evidence>
<evidence type="ECO:0000259" key="5">
    <source>
        <dbReference type="Pfam" id="PF00877"/>
    </source>
</evidence>
<evidence type="ECO:0000256" key="3">
    <source>
        <dbReference type="ARBA" id="ARBA00022801"/>
    </source>
</evidence>
<comment type="caution">
    <text evidence="6">The sequence shown here is derived from an EMBL/GenBank/DDBJ whole genome shotgun (WGS) entry which is preliminary data.</text>
</comment>
<name>K1U695_9ZZZZ</name>
<keyword evidence="4" id="KW-0788">Thiol protease</keyword>
<dbReference type="EMBL" id="AJWZ01000129">
    <property type="protein sequence ID" value="EKC77793.1"/>
    <property type="molecule type" value="Genomic_DNA"/>
</dbReference>
<sequence>DTVGMSHVGLYVGNSVMLHCGDPISYTNLNSSYWQQHFYCYGRLP</sequence>
<feature type="domain" description="NlpC/P60" evidence="5">
    <location>
        <begin position="4"/>
        <end position="42"/>
    </location>
</feature>
<dbReference type="SUPFAM" id="SSF54001">
    <property type="entry name" value="Cysteine proteinases"/>
    <property type="match status" value="1"/>
</dbReference>
<protein>
    <submittedName>
        <fullName evidence="6">Peptidase, M23/M37 family</fullName>
    </submittedName>
</protein>
<keyword evidence="2" id="KW-0645">Protease</keyword>
<comment type="similarity">
    <text evidence="1">Belongs to the peptidase C40 family.</text>
</comment>
<keyword evidence="3" id="KW-0378">Hydrolase</keyword>
<proteinExistence type="inferred from homology"/>